<evidence type="ECO:0000256" key="4">
    <source>
        <dbReference type="ARBA" id="ARBA00023136"/>
    </source>
</evidence>
<sequence length="180" mass="20436">MIFKEIKEIMLDTAMYFQKSIDFVKPVWVGVVTAVSYVIFPTDTYIPATMALLCTLALDIITKYISVAHLNGGLYNAIKTKKLTSESLWRGTRKKLVGVLVVLILCGLSYRISPFDAIPNVIQSICFTVLFLREGQSVVENLIDCGYDDLRWLLVFMKKKEKELIPDDEVDSNEEDKTNI</sequence>
<evidence type="ECO:0000256" key="3">
    <source>
        <dbReference type="ARBA" id="ARBA00022989"/>
    </source>
</evidence>
<dbReference type="OrthoDB" id="2624054at2"/>
<comment type="subcellular location">
    <subcellularLocation>
        <location evidence="1">Membrane</location>
        <topology evidence="1">Multi-pass membrane protein</topology>
    </subcellularLocation>
</comment>
<keyword evidence="3 6" id="KW-1133">Transmembrane helix</keyword>
<dbReference type="Pfam" id="PF05105">
    <property type="entry name" value="Phage_holin_4_1"/>
    <property type="match status" value="1"/>
</dbReference>
<evidence type="ECO:0000313" key="7">
    <source>
        <dbReference type="EMBL" id="KAA9007400.1"/>
    </source>
</evidence>
<dbReference type="GO" id="GO:0016020">
    <property type="term" value="C:membrane"/>
    <property type="evidence" value="ECO:0007669"/>
    <property type="project" value="UniProtKB-SubCell"/>
</dbReference>
<keyword evidence="4 6" id="KW-0472">Membrane</keyword>
<keyword evidence="8" id="KW-1185">Reference proteome</keyword>
<evidence type="ECO:0000256" key="1">
    <source>
        <dbReference type="ARBA" id="ARBA00004141"/>
    </source>
</evidence>
<dbReference type="EMBL" id="VYKK01000004">
    <property type="protein sequence ID" value="KAA9007400.1"/>
    <property type="molecule type" value="Genomic_DNA"/>
</dbReference>
<comment type="caution">
    <text evidence="7">The sequence shown here is derived from an EMBL/GenBank/DDBJ whole genome shotgun (WGS) entry which is preliminary data.</text>
</comment>
<feature type="transmembrane region" description="Helical" evidence="6">
    <location>
        <begin position="46"/>
        <end position="75"/>
    </location>
</feature>
<organism evidence="7 8">
    <name type="scientific">Paenibacillus spiritus</name>
    <dbReference type="NCBI Taxonomy" id="2496557"/>
    <lineage>
        <taxon>Bacteria</taxon>
        <taxon>Bacillati</taxon>
        <taxon>Bacillota</taxon>
        <taxon>Bacilli</taxon>
        <taxon>Bacillales</taxon>
        <taxon>Paenibacillaceae</taxon>
        <taxon>Paenibacillus</taxon>
    </lineage>
</organism>
<comment type="similarity">
    <text evidence="5">Belongs to the bacteriophage holin family. Cp-1 holin subfamily.</text>
</comment>
<keyword evidence="2 6" id="KW-0812">Transmembrane</keyword>
<name>A0A5J5GHC1_9BACL</name>
<feature type="transmembrane region" description="Helical" evidence="6">
    <location>
        <begin position="21"/>
        <end position="40"/>
    </location>
</feature>
<dbReference type="RefSeq" id="WP_150456690.1">
    <property type="nucleotide sequence ID" value="NZ_VYKK01000004.1"/>
</dbReference>
<dbReference type="InterPro" id="IPR006480">
    <property type="entry name" value="Phage_holin_4_1"/>
</dbReference>
<protein>
    <recommendedName>
        <fullName evidence="9">Holin</fullName>
    </recommendedName>
</protein>
<evidence type="ECO:0000313" key="8">
    <source>
        <dbReference type="Proteomes" id="UP000367750"/>
    </source>
</evidence>
<dbReference type="AlphaFoldDB" id="A0A5J5GHC1"/>
<dbReference type="Proteomes" id="UP000367750">
    <property type="component" value="Unassembled WGS sequence"/>
</dbReference>
<evidence type="ECO:0000256" key="5">
    <source>
        <dbReference type="ARBA" id="ARBA00023600"/>
    </source>
</evidence>
<evidence type="ECO:0008006" key="9">
    <source>
        <dbReference type="Google" id="ProtNLM"/>
    </source>
</evidence>
<reference evidence="7 8" key="1">
    <citation type="submission" date="2019-09" db="EMBL/GenBank/DDBJ databases">
        <title>Bacillus ochoae sp. nov., Paenibacillus whitsoniae sp. nov., Paenibacillus spiritus sp. nov. Isolated from the Mars Exploration Rover during spacecraft assembly.</title>
        <authorList>
            <person name="Seuylemezian A."/>
            <person name="Vaishampayan P."/>
        </authorList>
    </citation>
    <scope>NUCLEOTIDE SEQUENCE [LARGE SCALE GENOMIC DNA]</scope>
    <source>
        <strain evidence="7 8">MER_111</strain>
    </source>
</reference>
<gene>
    <name evidence="7" type="ORF">F4V43_02625</name>
</gene>
<accession>A0A5J5GHC1</accession>
<evidence type="ECO:0000256" key="6">
    <source>
        <dbReference type="SAM" id="Phobius"/>
    </source>
</evidence>
<feature type="transmembrane region" description="Helical" evidence="6">
    <location>
        <begin position="96"/>
        <end position="113"/>
    </location>
</feature>
<proteinExistence type="inferred from homology"/>
<evidence type="ECO:0000256" key="2">
    <source>
        <dbReference type="ARBA" id="ARBA00022692"/>
    </source>
</evidence>